<sequence>ESDHAGRVPVPTDGAGGEAVLAHVLHHVGRLVQVVAAPGGPRGRGQRGQGVSVSLRHRVHVVQVQRGQVWGHEGGWGVVVTSIVVPKDVVALLGEGELVHRVSDVAGLEQVAGVLARVAPVREALHVAAAAAAVRRTYKSVGDGDLEPHPVPDFQARVGLCHGLHDRTHLCADRQVHVIETWHNRRNERIYGRGGGRHVADGRGAGSDPAHVLLPHGSRVGHPGRRVDGAHGLLPRHCEVALGVRIPTLGHHKNDGAGEKTRNFPQSFHCVVVAHVLKADPVDLQDHVSRLDTSVLSNGAP</sequence>
<protein>
    <submittedName>
        <fullName evidence="1">Uncharacterized protein</fullName>
    </submittedName>
</protein>
<keyword evidence="2" id="KW-1185">Reference proteome</keyword>
<comment type="caution">
    <text evidence="1">The sequence shown here is derived from an EMBL/GenBank/DDBJ whole genome shotgun (WGS) entry which is preliminary data.</text>
</comment>
<dbReference type="EMBL" id="RQTK01000037">
    <property type="protein sequence ID" value="RUS90215.1"/>
    <property type="molecule type" value="Genomic_DNA"/>
</dbReference>
<accession>A0A433U8P7</accession>
<evidence type="ECO:0000313" key="2">
    <source>
        <dbReference type="Proteomes" id="UP000271974"/>
    </source>
</evidence>
<name>A0A433U8P7_ELYCH</name>
<dbReference type="Proteomes" id="UP000271974">
    <property type="component" value="Unassembled WGS sequence"/>
</dbReference>
<dbReference type="AlphaFoldDB" id="A0A433U8P7"/>
<feature type="non-terminal residue" evidence="1">
    <location>
        <position position="301"/>
    </location>
</feature>
<feature type="non-terminal residue" evidence="1">
    <location>
        <position position="1"/>
    </location>
</feature>
<evidence type="ECO:0000313" key="1">
    <source>
        <dbReference type="EMBL" id="RUS90215.1"/>
    </source>
</evidence>
<gene>
    <name evidence="1" type="ORF">EGW08_001996</name>
</gene>
<organism evidence="1 2">
    <name type="scientific">Elysia chlorotica</name>
    <name type="common">Eastern emerald elysia</name>
    <name type="synonym">Sea slug</name>
    <dbReference type="NCBI Taxonomy" id="188477"/>
    <lineage>
        <taxon>Eukaryota</taxon>
        <taxon>Metazoa</taxon>
        <taxon>Spiralia</taxon>
        <taxon>Lophotrochozoa</taxon>
        <taxon>Mollusca</taxon>
        <taxon>Gastropoda</taxon>
        <taxon>Heterobranchia</taxon>
        <taxon>Euthyneura</taxon>
        <taxon>Panpulmonata</taxon>
        <taxon>Sacoglossa</taxon>
        <taxon>Placobranchoidea</taxon>
        <taxon>Plakobranchidae</taxon>
        <taxon>Elysia</taxon>
    </lineage>
</organism>
<reference evidence="1 2" key="1">
    <citation type="submission" date="2019-01" db="EMBL/GenBank/DDBJ databases">
        <title>A draft genome assembly of the solar-powered sea slug Elysia chlorotica.</title>
        <authorList>
            <person name="Cai H."/>
            <person name="Li Q."/>
            <person name="Fang X."/>
            <person name="Li J."/>
            <person name="Curtis N.E."/>
            <person name="Altenburger A."/>
            <person name="Shibata T."/>
            <person name="Feng M."/>
            <person name="Maeda T."/>
            <person name="Schwartz J.A."/>
            <person name="Shigenobu S."/>
            <person name="Lundholm N."/>
            <person name="Nishiyama T."/>
            <person name="Yang H."/>
            <person name="Hasebe M."/>
            <person name="Li S."/>
            <person name="Pierce S.K."/>
            <person name="Wang J."/>
        </authorList>
    </citation>
    <scope>NUCLEOTIDE SEQUENCE [LARGE SCALE GENOMIC DNA]</scope>
    <source>
        <strain evidence="1">EC2010</strain>
        <tissue evidence="1">Whole organism of an adult</tissue>
    </source>
</reference>
<proteinExistence type="predicted"/>